<keyword evidence="2" id="KW-0503">Monooxygenase</keyword>
<name>A0A199XQN7_9FLAO</name>
<dbReference type="SUPFAM" id="SSF54909">
    <property type="entry name" value="Dimeric alpha+beta barrel"/>
    <property type="match status" value="1"/>
</dbReference>
<accession>A0A199XQN7</accession>
<dbReference type="InterPro" id="IPR007138">
    <property type="entry name" value="ABM_dom"/>
</dbReference>
<protein>
    <submittedName>
        <fullName evidence="2">Antibiotic biosynthesis monooxygenase</fullName>
    </submittedName>
</protein>
<feature type="domain" description="ABM" evidence="1">
    <location>
        <begin position="2"/>
        <end position="91"/>
    </location>
</feature>
<dbReference type="PATRIC" id="fig|29536.5.peg.1733"/>
<evidence type="ECO:0000313" key="2">
    <source>
        <dbReference type="EMBL" id="OAZ03960.1"/>
    </source>
</evidence>
<proteinExistence type="predicted"/>
<evidence type="ECO:0000259" key="1">
    <source>
        <dbReference type="PROSITE" id="PS51725"/>
    </source>
</evidence>
<dbReference type="PROSITE" id="PS51725">
    <property type="entry name" value="ABM"/>
    <property type="match status" value="1"/>
</dbReference>
<dbReference type="GO" id="GO:0004497">
    <property type="term" value="F:monooxygenase activity"/>
    <property type="evidence" value="ECO:0007669"/>
    <property type="project" value="UniProtKB-KW"/>
</dbReference>
<dbReference type="Proteomes" id="UP000093807">
    <property type="component" value="Unassembled WGS sequence"/>
</dbReference>
<gene>
    <name evidence="2" type="ORF">FLB_16490</name>
</gene>
<evidence type="ECO:0000313" key="3">
    <source>
        <dbReference type="Proteomes" id="UP000093807"/>
    </source>
</evidence>
<keyword evidence="2" id="KW-0560">Oxidoreductase</keyword>
<dbReference type="Pfam" id="PF03992">
    <property type="entry name" value="ABM"/>
    <property type="match status" value="1"/>
</dbReference>
<dbReference type="EMBL" id="JMTM01000046">
    <property type="protein sequence ID" value="OAZ03960.1"/>
    <property type="molecule type" value="Genomic_DNA"/>
</dbReference>
<sequence>MILEMAMLQIIKGEENHFERDFAIASQFIASIPGYKSHSLRKCIEEENKYLLLVDWEKLEDHTVGFRASDAYLEWKRLLHHYYNPFPVVEHYEMILEKKNSF</sequence>
<dbReference type="Gene3D" id="3.30.70.100">
    <property type="match status" value="1"/>
</dbReference>
<keyword evidence="3" id="KW-1185">Reference proteome</keyword>
<organism evidence="2 3">
    <name type="scientific">Flavobacterium succinicans</name>
    <dbReference type="NCBI Taxonomy" id="29536"/>
    <lineage>
        <taxon>Bacteria</taxon>
        <taxon>Pseudomonadati</taxon>
        <taxon>Bacteroidota</taxon>
        <taxon>Flavobacteriia</taxon>
        <taxon>Flavobacteriales</taxon>
        <taxon>Flavobacteriaceae</taxon>
        <taxon>Flavobacterium</taxon>
    </lineage>
</organism>
<dbReference type="AlphaFoldDB" id="A0A199XQN7"/>
<dbReference type="InterPro" id="IPR011008">
    <property type="entry name" value="Dimeric_a/b-barrel"/>
</dbReference>
<dbReference type="OrthoDB" id="9798157at2"/>
<reference evidence="2 3" key="1">
    <citation type="submission" date="2016-06" db="EMBL/GenBank/DDBJ databases">
        <title>Draft genome sequence of Flavobacterium succinicans strain DD5b.</title>
        <authorList>
            <person name="Poehlein A."/>
            <person name="Daniel R."/>
            <person name="Simeonova D.D."/>
        </authorList>
    </citation>
    <scope>NUCLEOTIDE SEQUENCE [LARGE SCALE GENOMIC DNA]</scope>
    <source>
        <strain evidence="2 3">DD5b</strain>
    </source>
</reference>
<dbReference type="RefSeq" id="WP_064715456.1">
    <property type="nucleotide sequence ID" value="NZ_JMTM01000046.1"/>
</dbReference>
<comment type="caution">
    <text evidence="2">The sequence shown here is derived from an EMBL/GenBank/DDBJ whole genome shotgun (WGS) entry which is preliminary data.</text>
</comment>